<reference evidence="6" key="1">
    <citation type="submission" date="2019-12" db="EMBL/GenBank/DDBJ databases">
        <authorList>
            <person name="zhang j."/>
            <person name="sun C.M."/>
        </authorList>
    </citation>
    <scope>NUCLEOTIDE SEQUENCE</scope>
    <source>
        <strain evidence="6">NS-1</strain>
    </source>
</reference>
<dbReference type="PANTHER" id="PTHR30201:SF2">
    <property type="entry name" value="2-(5''-TRIPHOSPHORIBOSYL)-3'-DEPHOSPHOCOENZYME-A SYNTHASE"/>
    <property type="match status" value="1"/>
</dbReference>
<evidence type="ECO:0000256" key="2">
    <source>
        <dbReference type="ARBA" id="ARBA00022679"/>
    </source>
</evidence>
<keyword evidence="4 5" id="KW-0067">ATP-binding</keyword>
<dbReference type="HAMAP" id="MF_00397">
    <property type="entry name" value="CitG"/>
    <property type="match status" value="1"/>
</dbReference>
<dbReference type="EC" id="2.4.2.52" evidence="5"/>
<dbReference type="KEGG" id="ifn:GM661_07125"/>
<evidence type="ECO:0000256" key="3">
    <source>
        <dbReference type="ARBA" id="ARBA00022741"/>
    </source>
</evidence>
<dbReference type="GO" id="GO:0016757">
    <property type="term" value="F:glycosyltransferase activity"/>
    <property type="evidence" value="ECO:0007669"/>
    <property type="project" value="UniProtKB-KW"/>
</dbReference>
<gene>
    <name evidence="5 6" type="primary">citG</name>
    <name evidence="6" type="ORF">GM661_07125</name>
</gene>
<keyword evidence="6" id="KW-0328">Glycosyltransferase</keyword>
<dbReference type="PANTHER" id="PTHR30201">
    <property type="entry name" value="TRIPHOSPHORIBOSYL-DEPHOSPHO-COA SYNTHASE"/>
    <property type="match status" value="1"/>
</dbReference>
<evidence type="ECO:0000256" key="1">
    <source>
        <dbReference type="ARBA" id="ARBA00001210"/>
    </source>
</evidence>
<accession>A0A8A7KCG2</accession>
<dbReference type="NCBIfam" id="TIGR03125">
    <property type="entry name" value="citrate_citG"/>
    <property type="match status" value="1"/>
</dbReference>
<dbReference type="GO" id="GO:0046917">
    <property type="term" value="F:triphosphoribosyl-dephospho-CoA synthase activity"/>
    <property type="evidence" value="ECO:0007669"/>
    <property type="project" value="UniProtKB-UniRule"/>
</dbReference>
<dbReference type="EMBL" id="CP046640">
    <property type="protein sequence ID" value="QTL97775.1"/>
    <property type="molecule type" value="Genomic_DNA"/>
</dbReference>
<evidence type="ECO:0000256" key="5">
    <source>
        <dbReference type="HAMAP-Rule" id="MF_00397"/>
    </source>
</evidence>
<protein>
    <recommendedName>
        <fullName evidence="5">Probable 2-(5''-triphosphoribosyl)-3'-dephosphocoenzyme-A synthase</fullName>
        <shortName evidence="5">2-(5''-triphosphoribosyl)-3'-dephospho-CoA synthase</shortName>
        <ecNumber evidence="5">2.4.2.52</ecNumber>
    </recommendedName>
</protein>
<evidence type="ECO:0000313" key="6">
    <source>
        <dbReference type="EMBL" id="QTL97775.1"/>
    </source>
</evidence>
<evidence type="ECO:0000313" key="7">
    <source>
        <dbReference type="Proteomes" id="UP000665020"/>
    </source>
</evidence>
<keyword evidence="2 5" id="KW-0808">Transferase</keyword>
<comment type="similarity">
    <text evidence="5">Belongs to the CitG/MdcB family.</text>
</comment>
<dbReference type="AlphaFoldDB" id="A0A8A7KCG2"/>
<dbReference type="InterPro" id="IPR002736">
    <property type="entry name" value="CitG"/>
</dbReference>
<name>A0A8A7KCG2_9FIRM</name>
<dbReference type="InterPro" id="IPR017551">
    <property type="entry name" value="TriPribosyl-deP-CoA_syn_CitG"/>
</dbReference>
<evidence type="ECO:0000256" key="4">
    <source>
        <dbReference type="ARBA" id="ARBA00022840"/>
    </source>
</evidence>
<proteinExistence type="inferred from homology"/>
<keyword evidence="7" id="KW-1185">Reference proteome</keyword>
<dbReference type="GO" id="GO:0005524">
    <property type="term" value="F:ATP binding"/>
    <property type="evidence" value="ECO:0007669"/>
    <property type="project" value="UniProtKB-KW"/>
</dbReference>
<dbReference type="Proteomes" id="UP000665020">
    <property type="component" value="Chromosome"/>
</dbReference>
<keyword evidence="3 5" id="KW-0547">Nucleotide-binding</keyword>
<dbReference type="GO" id="GO:0051191">
    <property type="term" value="P:prosthetic group biosynthetic process"/>
    <property type="evidence" value="ECO:0007669"/>
    <property type="project" value="TreeGrafter"/>
</dbReference>
<dbReference type="Pfam" id="PF01874">
    <property type="entry name" value="CitG"/>
    <property type="match status" value="1"/>
</dbReference>
<dbReference type="Gene3D" id="1.10.4200.10">
    <property type="entry name" value="Triphosphoribosyl-dephospho-CoA protein"/>
    <property type="match status" value="1"/>
</dbReference>
<comment type="catalytic activity">
    <reaction evidence="1 5">
        <text>3'-dephospho-CoA + ATP = 2'-(5''-triphospho-alpha-D-ribosyl)-3'-dephospho-CoA + adenine</text>
        <dbReference type="Rhea" id="RHEA:15117"/>
        <dbReference type="ChEBI" id="CHEBI:16708"/>
        <dbReference type="ChEBI" id="CHEBI:30616"/>
        <dbReference type="ChEBI" id="CHEBI:57328"/>
        <dbReference type="ChEBI" id="CHEBI:61378"/>
        <dbReference type="EC" id="2.4.2.52"/>
    </reaction>
</comment>
<organism evidence="6 7">
    <name type="scientific">Iocasia fonsfrigidae</name>
    <dbReference type="NCBI Taxonomy" id="2682810"/>
    <lineage>
        <taxon>Bacteria</taxon>
        <taxon>Bacillati</taxon>
        <taxon>Bacillota</taxon>
        <taxon>Clostridia</taxon>
        <taxon>Halanaerobiales</taxon>
        <taxon>Halanaerobiaceae</taxon>
        <taxon>Iocasia</taxon>
    </lineage>
</organism>
<sequence length="309" mass="34467">MSNQTISTNSLCKYISKSAVEAMLYEVSASPKPGLVDRYNSGAHQDMDFFTFMSSSAALNYYFYRCAEKGVAFANQDARKLLEHLRGIGKEAERDMYQATGGVNTHKGLIFSLGIISAAAASCFFAEGSWPLSLERICKKISQITRGITIRELSSAKLSDIKEEKNLTAGEILFKQYNIKGIRGEVEKGFPTVRKTSFPFLLKYLNKNQGTINDILVQVLLYLMTVTEDTNIIARHNLKMLQYVKSCALQALDLGGIFTKEGKNYLQQMDADFRQKNISPGGSADLLAVTIMFVFLTQDMMGGLMQKER</sequence>
<dbReference type="RefSeq" id="WP_230869387.1">
    <property type="nucleotide sequence ID" value="NZ_CP046640.1"/>
</dbReference>